<evidence type="ECO:0000313" key="11">
    <source>
        <dbReference type="RefSeq" id="XP_013793641.1"/>
    </source>
</evidence>
<keyword evidence="5" id="KW-0638">Presynaptic neurotoxin</keyword>
<dbReference type="PROSITE" id="PS50297">
    <property type="entry name" value="ANK_REP_REGION"/>
    <property type="match status" value="2"/>
</dbReference>
<accession>A0ABM1C3R7</accession>
<dbReference type="PROSITE" id="PS50225">
    <property type="entry name" value="SOCS"/>
    <property type="match status" value="1"/>
</dbReference>
<evidence type="ECO:0000256" key="4">
    <source>
        <dbReference type="ARBA" id="ARBA00022737"/>
    </source>
</evidence>
<evidence type="ECO:0000256" key="6">
    <source>
        <dbReference type="ARBA" id="ARBA00023043"/>
    </source>
</evidence>
<reference evidence="11" key="1">
    <citation type="submission" date="2025-08" db="UniProtKB">
        <authorList>
            <consortium name="RefSeq"/>
        </authorList>
    </citation>
    <scope>IDENTIFICATION</scope>
    <source>
        <tissue evidence="11">Muscle</tissue>
    </source>
</reference>
<dbReference type="Proteomes" id="UP000694941">
    <property type="component" value="Unplaced"/>
</dbReference>
<sequence length="293" mass="33305">MAVGTLIMCPRFTSKPTAADLHLAVAQRNTAGVESIVASGVNINSSIRGTTPLGLAIYRRYDDVVEILVQAGADVNQRSQDHLERIEPPLCSACRLGNLAVVKILLQTPSIDVNKRDFFNKTPLWTAVKEKRPDLVKLLLANKADVNAGEIWSECPLHLATKYRGRREIADMLIRSGCRVNVADSDDRTPLFWTIQHSDRRIFTLLIYGGAKIKNPDWLSQSSLPLSWKNDRTFCEWVEKLRVTPPRLSWLSRNCIRRWLALRWKQLDNSTIDLLPLPKRLKDFVRLLDVKET</sequence>
<feature type="domain" description="SOCS box" evidence="9">
    <location>
        <begin position="242"/>
        <end position="291"/>
    </location>
</feature>
<dbReference type="InterPro" id="IPR036770">
    <property type="entry name" value="Ankyrin_rpt-contain_sf"/>
</dbReference>
<dbReference type="PANTHER" id="PTHR24171:SF9">
    <property type="entry name" value="ANKYRIN REPEAT DOMAIN-CONTAINING PROTEIN 39"/>
    <property type="match status" value="1"/>
</dbReference>
<keyword evidence="6 8" id="KW-0040">ANK repeat</keyword>
<feature type="repeat" description="ANK" evidence="8">
    <location>
        <begin position="152"/>
        <end position="185"/>
    </location>
</feature>
<proteinExistence type="predicted"/>
<keyword evidence="5" id="KW-0800">Toxin</keyword>
<dbReference type="Pfam" id="PF07525">
    <property type="entry name" value="SOCS_box"/>
    <property type="match status" value="1"/>
</dbReference>
<evidence type="ECO:0000313" key="10">
    <source>
        <dbReference type="Proteomes" id="UP000694941"/>
    </source>
</evidence>
<protein>
    <submittedName>
        <fullName evidence="11">Ankyrin-1-like</fullName>
    </submittedName>
</protein>
<name>A0ABM1C3R7_LIMPO</name>
<evidence type="ECO:0000256" key="3">
    <source>
        <dbReference type="ARBA" id="ARBA00022537"/>
    </source>
</evidence>
<keyword evidence="2" id="KW-0268">Exocytosis</keyword>
<dbReference type="Gene3D" id="1.25.40.20">
    <property type="entry name" value="Ankyrin repeat-containing domain"/>
    <property type="match status" value="2"/>
</dbReference>
<evidence type="ECO:0000256" key="5">
    <source>
        <dbReference type="ARBA" id="ARBA00023028"/>
    </source>
</evidence>
<evidence type="ECO:0000256" key="2">
    <source>
        <dbReference type="ARBA" id="ARBA00022483"/>
    </source>
</evidence>
<evidence type="ECO:0000259" key="9">
    <source>
        <dbReference type="PROSITE" id="PS50225"/>
    </source>
</evidence>
<comment type="subcellular location">
    <subcellularLocation>
        <location evidence="1">Target cell membrane</location>
    </subcellularLocation>
</comment>
<dbReference type="GeneID" id="106477644"/>
<dbReference type="InterPro" id="IPR002110">
    <property type="entry name" value="Ankyrin_rpt"/>
</dbReference>
<keyword evidence="7" id="KW-1053">Target membrane</keyword>
<keyword evidence="5" id="KW-0528">Neurotoxin</keyword>
<feature type="repeat" description="ANK" evidence="8">
    <location>
        <begin position="119"/>
        <end position="151"/>
    </location>
</feature>
<gene>
    <name evidence="11" type="primary">LOC106477644</name>
</gene>
<dbReference type="Pfam" id="PF00023">
    <property type="entry name" value="Ank"/>
    <property type="match status" value="1"/>
</dbReference>
<keyword evidence="10" id="KW-1185">Reference proteome</keyword>
<keyword evidence="4" id="KW-0677">Repeat</keyword>
<dbReference type="RefSeq" id="XP_013793641.1">
    <property type="nucleotide sequence ID" value="XM_013938187.1"/>
</dbReference>
<organism evidence="10 11">
    <name type="scientific">Limulus polyphemus</name>
    <name type="common">Atlantic horseshoe crab</name>
    <dbReference type="NCBI Taxonomy" id="6850"/>
    <lineage>
        <taxon>Eukaryota</taxon>
        <taxon>Metazoa</taxon>
        <taxon>Ecdysozoa</taxon>
        <taxon>Arthropoda</taxon>
        <taxon>Chelicerata</taxon>
        <taxon>Merostomata</taxon>
        <taxon>Xiphosura</taxon>
        <taxon>Limulidae</taxon>
        <taxon>Limulus</taxon>
    </lineage>
</organism>
<dbReference type="SMART" id="SM00969">
    <property type="entry name" value="SOCS_box"/>
    <property type="match status" value="1"/>
</dbReference>
<dbReference type="PROSITE" id="PS50088">
    <property type="entry name" value="ANK_REPEAT"/>
    <property type="match status" value="3"/>
</dbReference>
<dbReference type="PANTHER" id="PTHR24171">
    <property type="entry name" value="ANKYRIN REPEAT DOMAIN-CONTAINING PROTEIN 39-RELATED"/>
    <property type="match status" value="1"/>
</dbReference>
<dbReference type="Pfam" id="PF12796">
    <property type="entry name" value="Ank_2"/>
    <property type="match status" value="2"/>
</dbReference>
<keyword evidence="7" id="KW-0472">Membrane</keyword>
<dbReference type="InterPro" id="IPR001496">
    <property type="entry name" value="SOCS_box"/>
</dbReference>
<dbReference type="SUPFAM" id="SSF48403">
    <property type="entry name" value="Ankyrin repeat"/>
    <property type="match status" value="1"/>
</dbReference>
<evidence type="ECO:0000256" key="7">
    <source>
        <dbReference type="ARBA" id="ARBA00023298"/>
    </source>
</evidence>
<evidence type="ECO:0000256" key="1">
    <source>
        <dbReference type="ARBA" id="ARBA00004175"/>
    </source>
</evidence>
<dbReference type="InterPro" id="IPR036036">
    <property type="entry name" value="SOCS_box-like_dom_sf"/>
</dbReference>
<dbReference type="SMART" id="SM00248">
    <property type="entry name" value="ANK"/>
    <property type="match status" value="6"/>
</dbReference>
<evidence type="ECO:0000256" key="8">
    <source>
        <dbReference type="PROSITE-ProRule" id="PRU00023"/>
    </source>
</evidence>
<dbReference type="SUPFAM" id="SSF158235">
    <property type="entry name" value="SOCS box-like"/>
    <property type="match status" value="1"/>
</dbReference>
<keyword evidence="3" id="KW-1052">Target cell membrane</keyword>
<feature type="repeat" description="ANK" evidence="8">
    <location>
        <begin position="48"/>
        <end position="80"/>
    </location>
</feature>